<dbReference type="InParanoid" id="A0A517SC00"/>
<keyword evidence="3" id="KW-0732">Signal</keyword>
<name>A0A517SC00_9PLAN</name>
<evidence type="ECO:0000259" key="4">
    <source>
        <dbReference type="PROSITE" id="PS50035"/>
    </source>
</evidence>
<dbReference type="GO" id="GO:0016853">
    <property type="term" value="F:isomerase activity"/>
    <property type="evidence" value="ECO:0007669"/>
    <property type="project" value="UniProtKB-KW"/>
</dbReference>
<protein>
    <submittedName>
        <fullName evidence="5">N-acetylneuraminate epimerase</fullName>
        <ecNumber evidence="5">5.1.3.24</ecNumber>
    </submittedName>
</protein>
<evidence type="ECO:0000313" key="5">
    <source>
        <dbReference type="EMBL" id="QDT53645.1"/>
    </source>
</evidence>
<proteinExistence type="predicted"/>
<dbReference type="PANTHER" id="PTHR45632">
    <property type="entry name" value="LD33804P"/>
    <property type="match status" value="1"/>
</dbReference>
<dbReference type="Proteomes" id="UP000315700">
    <property type="component" value="Chromosome"/>
</dbReference>
<dbReference type="InterPro" id="IPR006652">
    <property type="entry name" value="Kelch_1"/>
</dbReference>
<dbReference type="OrthoDB" id="232651at2"/>
<evidence type="ECO:0000256" key="1">
    <source>
        <dbReference type="ARBA" id="ARBA00022441"/>
    </source>
</evidence>
<accession>A0A517SC00</accession>
<dbReference type="EMBL" id="CP036271">
    <property type="protein sequence ID" value="QDT53645.1"/>
    <property type="molecule type" value="Genomic_DNA"/>
</dbReference>
<dbReference type="Pfam" id="PF24681">
    <property type="entry name" value="Kelch_KLHDC2_KLHL20_DRC7"/>
    <property type="match status" value="1"/>
</dbReference>
<keyword evidence="6" id="KW-1185">Reference proteome</keyword>
<feature type="chain" id="PRO_5021749193" evidence="3">
    <location>
        <begin position="23"/>
        <end position="541"/>
    </location>
</feature>
<dbReference type="InterPro" id="IPR015915">
    <property type="entry name" value="Kelch-typ_b-propeller"/>
</dbReference>
<gene>
    <name evidence="5" type="primary">nanM_2</name>
    <name evidence="5" type="ORF">Pan44_16680</name>
</gene>
<feature type="signal peptide" evidence="3">
    <location>
        <begin position="1"/>
        <end position="22"/>
    </location>
</feature>
<dbReference type="SMART" id="SM00612">
    <property type="entry name" value="Kelch"/>
    <property type="match status" value="3"/>
</dbReference>
<dbReference type="AlphaFoldDB" id="A0A517SC00"/>
<dbReference type="PROSITE" id="PS50035">
    <property type="entry name" value="PLD"/>
    <property type="match status" value="1"/>
</dbReference>
<dbReference type="SUPFAM" id="SSF117281">
    <property type="entry name" value="Kelch motif"/>
    <property type="match status" value="2"/>
</dbReference>
<keyword evidence="1" id="KW-0880">Kelch repeat</keyword>
<dbReference type="GO" id="GO:0006793">
    <property type="term" value="P:phosphorus metabolic process"/>
    <property type="evidence" value="ECO:0007669"/>
    <property type="project" value="UniProtKB-ARBA"/>
</dbReference>
<dbReference type="RefSeq" id="WP_145029014.1">
    <property type="nucleotide sequence ID" value="NZ_CP036271.1"/>
</dbReference>
<dbReference type="EC" id="5.1.3.24" evidence="5"/>
<evidence type="ECO:0000313" key="6">
    <source>
        <dbReference type="Proteomes" id="UP000315700"/>
    </source>
</evidence>
<organism evidence="5 6">
    <name type="scientific">Caulifigura coniformis</name>
    <dbReference type="NCBI Taxonomy" id="2527983"/>
    <lineage>
        <taxon>Bacteria</taxon>
        <taxon>Pseudomonadati</taxon>
        <taxon>Planctomycetota</taxon>
        <taxon>Planctomycetia</taxon>
        <taxon>Planctomycetales</taxon>
        <taxon>Planctomycetaceae</taxon>
        <taxon>Caulifigura</taxon>
    </lineage>
</organism>
<dbReference type="InterPro" id="IPR001736">
    <property type="entry name" value="PLipase_D/transphosphatidylase"/>
</dbReference>
<reference evidence="5 6" key="1">
    <citation type="submission" date="2019-02" db="EMBL/GenBank/DDBJ databases">
        <title>Deep-cultivation of Planctomycetes and their phenomic and genomic characterization uncovers novel biology.</title>
        <authorList>
            <person name="Wiegand S."/>
            <person name="Jogler M."/>
            <person name="Boedeker C."/>
            <person name="Pinto D."/>
            <person name="Vollmers J."/>
            <person name="Rivas-Marin E."/>
            <person name="Kohn T."/>
            <person name="Peeters S.H."/>
            <person name="Heuer A."/>
            <person name="Rast P."/>
            <person name="Oberbeckmann S."/>
            <person name="Bunk B."/>
            <person name="Jeske O."/>
            <person name="Meyerdierks A."/>
            <person name="Storesund J.E."/>
            <person name="Kallscheuer N."/>
            <person name="Luecker S."/>
            <person name="Lage O.M."/>
            <person name="Pohl T."/>
            <person name="Merkel B.J."/>
            <person name="Hornburger P."/>
            <person name="Mueller R.-W."/>
            <person name="Bruemmer F."/>
            <person name="Labrenz M."/>
            <person name="Spormann A.M."/>
            <person name="Op den Camp H."/>
            <person name="Overmann J."/>
            <person name="Amann R."/>
            <person name="Jetten M.S.M."/>
            <person name="Mascher T."/>
            <person name="Medema M.H."/>
            <person name="Devos D.P."/>
            <person name="Kaster A.-K."/>
            <person name="Ovreas L."/>
            <person name="Rohde M."/>
            <person name="Galperin M.Y."/>
            <person name="Jogler C."/>
        </authorList>
    </citation>
    <scope>NUCLEOTIDE SEQUENCE [LARGE SCALE GENOMIC DNA]</scope>
    <source>
        <strain evidence="5 6">Pan44</strain>
    </source>
</reference>
<feature type="domain" description="PLD phosphodiesterase" evidence="4">
    <location>
        <begin position="503"/>
        <end position="530"/>
    </location>
</feature>
<sequence length="541" mass="57466" precursor="true">MKRILLAAAVAASFLTPAAARAHFIFLVQKHHDGKDRVHVYFAEEAAPDNPELLKKLDGMVVKAVSAKGEAKAVDLKADENSLTSEVPAGTPFTTTTFQYGVMARNESNRYRLVYHAKSGPVLGDAAWKAVDTSKMVEVDLIAADTKDGKIELTVLWKGQPVPKSEVAAVIPGIGPKKAETDDQGKVVFEKGEPGLFSARARIIQEGKGEEGGKPYDSTRHYGTVSFSTASVSGTKELAPLTPAVTSLGGAIVGDSLYVYGGNLGSAHSYSNKGQSNTLRRLSLSGQSGWETVAEGPALQGLAVVAHGGKLYRVGGFTAKNDEGKPNDLESQASVACFDPAVGKWTDLPALPEARSSHDAAVLGDTLYVIGGWKLGGGEGDTQRGWHNTAWSLDLTAKKPEWKAVAKPPFERRALAVAAYDGKLYAIGGMQKEGGPTTKSSIFDPETNAWYEGPALVGDDGMTGFGASAFATGGKLYVSTSKGNLQRLSADGKKWEIARELPTARFFHRMLPVDDSRFVMVGGANMDSGKFEQVEIVSVTE</sequence>
<dbReference type="PANTHER" id="PTHR45632:SF3">
    <property type="entry name" value="KELCH-LIKE PROTEIN 32"/>
    <property type="match status" value="1"/>
</dbReference>
<evidence type="ECO:0000256" key="2">
    <source>
        <dbReference type="ARBA" id="ARBA00022737"/>
    </source>
</evidence>
<dbReference type="KEGG" id="ccos:Pan44_16680"/>
<keyword evidence="5" id="KW-0413">Isomerase</keyword>
<keyword evidence="2" id="KW-0677">Repeat</keyword>
<evidence type="ECO:0000256" key="3">
    <source>
        <dbReference type="SAM" id="SignalP"/>
    </source>
</evidence>
<dbReference type="Gene3D" id="2.120.10.80">
    <property type="entry name" value="Kelch-type beta propeller"/>
    <property type="match status" value="2"/>
</dbReference>